<keyword evidence="9" id="KW-1185">Reference proteome</keyword>
<keyword evidence="8" id="KW-0614">Plasmid</keyword>
<dbReference type="InterPro" id="IPR039420">
    <property type="entry name" value="WalR-like"/>
</dbReference>
<feature type="DNA-binding region" description="OmpR/PhoB-type" evidence="5">
    <location>
        <begin position="132"/>
        <end position="229"/>
    </location>
</feature>
<feature type="domain" description="OmpR/PhoB-type" evidence="7">
    <location>
        <begin position="132"/>
        <end position="229"/>
    </location>
</feature>
<feature type="modified residue" description="4-aspartylphosphate" evidence="4">
    <location>
        <position position="52"/>
    </location>
</feature>
<dbReference type="PANTHER" id="PTHR48111">
    <property type="entry name" value="REGULATOR OF RPOS"/>
    <property type="match status" value="1"/>
</dbReference>
<geneLocation type="plasmid" evidence="8 9">
    <name>p_unnamed1</name>
</geneLocation>
<dbReference type="PROSITE" id="PS51755">
    <property type="entry name" value="OMPR_PHOB"/>
    <property type="match status" value="1"/>
</dbReference>
<keyword evidence="1 4" id="KW-0597">Phosphoprotein</keyword>
<sequence length="236" mass="25879">MASIVIASTDVDYYLLLSHILSEAGFAVRLASSVEETVHLSNEANPFAILLDCRSGDRLAIEACLDLKRDATTFGIPTVALIGPGAEQQYLSLMTAGVDESFVRPITPRKLIGFLERLAGLPITGRTYPDGRATLIYADIDIDLDAHRVSRNGRPIHLGPIEFRMLRHLIEHTGQVCSRDALVEAAWRHGQYVDRRTVNVHVGRLRQALGESGGNIIRTVRSAGYILDAPAQPSRD</sequence>
<dbReference type="SUPFAM" id="SSF52172">
    <property type="entry name" value="CheY-like"/>
    <property type="match status" value="1"/>
</dbReference>
<evidence type="ECO:0000313" key="9">
    <source>
        <dbReference type="Proteomes" id="UP001061862"/>
    </source>
</evidence>
<dbReference type="PROSITE" id="PS50110">
    <property type="entry name" value="RESPONSE_REGULATORY"/>
    <property type="match status" value="1"/>
</dbReference>
<dbReference type="EMBL" id="CP104964">
    <property type="protein sequence ID" value="UXN67913.1"/>
    <property type="molecule type" value="Genomic_DNA"/>
</dbReference>
<evidence type="ECO:0000256" key="2">
    <source>
        <dbReference type="ARBA" id="ARBA00023012"/>
    </source>
</evidence>
<evidence type="ECO:0000313" key="8">
    <source>
        <dbReference type="EMBL" id="UXN67913.1"/>
    </source>
</evidence>
<keyword evidence="2" id="KW-0902">Two-component regulatory system</keyword>
<dbReference type="RefSeq" id="WP_262165452.1">
    <property type="nucleotide sequence ID" value="NZ_CP104964.1"/>
</dbReference>
<evidence type="ECO:0000256" key="5">
    <source>
        <dbReference type="PROSITE-ProRule" id="PRU01091"/>
    </source>
</evidence>
<feature type="domain" description="Response regulatory" evidence="6">
    <location>
        <begin position="3"/>
        <end position="119"/>
    </location>
</feature>
<dbReference type="PANTHER" id="PTHR48111:SF40">
    <property type="entry name" value="PHOSPHATE REGULON TRANSCRIPTIONAL REGULATORY PROTEIN PHOB"/>
    <property type="match status" value="1"/>
</dbReference>
<dbReference type="CDD" id="cd00383">
    <property type="entry name" value="trans_reg_C"/>
    <property type="match status" value="1"/>
</dbReference>
<dbReference type="InterPro" id="IPR011006">
    <property type="entry name" value="CheY-like_superfamily"/>
</dbReference>
<reference evidence="8 9" key="1">
    <citation type="submission" date="2022-09" db="EMBL/GenBank/DDBJ databases">
        <title>Interaction between co-microsymbionts with complementary sets of symbiotic genes in legume-rhizobium systems.</title>
        <authorList>
            <person name="Safronova V."/>
            <person name="Sazanova A."/>
            <person name="Afonin A."/>
            <person name="Chirak E."/>
        </authorList>
    </citation>
    <scope>NUCLEOTIDE SEQUENCE [LARGE SCALE GENOMIC DNA]</scope>
    <source>
        <strain evidence="8 9">A18/4-1</strain>
        <plasmid evidence="8 9">p_unnamed1</plasmid>
    </source>
</reference>
<organism evidence="8 9">
    <name type="scientific">Devosia neptuniae</name>
    <dbReference type="NCBI Taxonomy" id="191302"/>
    <lineage>
        <taxon>Bacteria</taxon>
        <taxon>Pseudomonadati</taxon>
        <taxon>Pseudomonadota</taxon>
        <taxon>Alphaproteobacteria</taxon>
        <taxon>Hyphomicrobiales</taxon>
        <taxon>Devosiaceae</taxon>
        <taxon>Devosia</taxon>
    </lineage>
</organism>
<dbReference type="InterPro" id="IPR036388">
    <property type="entry name" value="WH-like_DNA-bd_sf"/>
</dbReference>
<evidence type="ECO:0000256" key="1">
    <source>
        <dbReference type="ARBA" id="ARBA00022553"/>
    </source>
</evidence>
<gene>
    <name evidence="8" type="ORF">N8A98_02325</name>
</gene>
<proteinExistence type="predicted"/>
<dbReference type="SUPFAM" id="SSF46894">
    <property type="entry name" value="C-terminal effector domain of the bipartite response regulators"/>
    <property type="match status" value="1"/>
</dbReference>
<dbReference type="InterPro" id="IPR016032">
    <property type="entry name" value="Sig_transdc_resp-reg_C-effctor"/>
</dbReference>
<name>A0ABY6C7R2_9HYPH</name>
<evidence type="ECO:0000259" key="7">
    <source>
        <dbReference type="PROSITE" id="PS51755"/>
    </source>
</evidence>
<evidence type="ECO:0000259" key="6">
    <source>
        <dbReference type="PROSITE" id="PS50110"/>
    </source>
</evidence>
<dbReference type="SMART" id="SM00862">
    <property type="entry name" value="Trans_reg_C"/>
    <property type="match status" value="1"/>
</dbReference>
<keyword evidence="3 5" id="KW-0238">DNA-binding</keyword>
<dbReference type="InterPro" id="IPR001789">
    <property type="entry name" value="Sig_transdc_resp-reg_receiver"/>
</dbReference>
<protein>
    <submittedName>
        <fullName evidence="8">Response regulator transcription factor</fullName>
    </submittedName>
</protein>
<dbReference type="Proteomes" id="UP001061862">
    <property type="component" value="Plasmid p_unnamed1"/>
</dbReference>
<dbReference type="InterPro" id="IPR001867">
    <property type="entry name" value="OmpR/PhoB-type_DNA-bd"/>
</dbReference>
<evidence type="ECO:0000256" key="3">
    <source>
        <dbReference type="ARBA" id="ARBA00023125"/>
    </source>
</evidence>
<evidence type="ECO:0000256" key="4">
    <source>
        <dbReference type="PROSITE-ProRule" id="PRU00169"/>
    </source>
</evidence>
<dbReference type="Pfam" id="PF00486">
    <property type="entry name" value="Trans_reg_C"/>
    <property type="match status" value="1"/>
</dbReference>
<dbReference type="Gene3D" id="3.40.50.2300">
    <property type="match status" value="1"/>
</dbReference>
<accession>A0ABY6C7R2</accession>
<dbReference type="Gene3D" id="1.10.10.10">
    <property type="entry name" value="Winged helix-like DNA-binding domain superfamily/Winged helix DNA-binding domain"/>
    <property type="match status" value="1"/>
</dbReference>